<dbReference type="GO" id="GO:0004252">
    <property type="term" value="F:serine-type endopeptidase activity"/>
    <property type="evidence" value="ECO:0007669"/>
    <property type="project" value="InterPro"/>
</dbReference>
<dbReference type="PROSITE" id="PS50240">
    <property type="entry name" value="TRYPSIN_DOM"/>
    <property type="match status" value="1"/>
</dbReference>
<evidence type="ECO:0000256" key="7">
    <source>
        <dbReference type="PROSITE-ProRule" id="PRU00196"/>
    </source>
</evidence>
<dbReference type="Pfam" id="PF00089">
    <property type="entry name" value="Trypsin"/>
    <property type="match status" value="2"/>
</dbReference>
<evidence type="ECO:0000256" key="9">
    <source>
        <dbReference type="SAM" id="MobiDB-lite"/>
    </source>
</evidence>
<dbReference type="PROSITE" id="PS00135">
    <property type="entry name" value="TRYPSIN_SER"/>
    <property type="match status" value="1"/>
</dbReference>
<dbReference type="InterPro" id="IPR018114">
    <property type="entry name" value="TRYPSIN_HIS"/>
</dbReference>
<dbReference type="Pfam" id="PF15494">
    <property type="entry name" value="SRCR_2"/>
    <property type="match status" value="1"/>
</dbReference>
<evidence type="ECO:0000256" key="6">
    <source>
        <dbReference type="ARBA" id="ARBA00024195"/>
    </source>
</evidence>
<evidence type="ECO:0000256" key="2">
    <source>
        <dbReference type="ARBA" id="ARBA00022801"/>
    </source>
</evidence>
<evidence type="ECO:0000259" key="12">
    <source>
        <dbReference type="PROSITE" id="PS50287"/>
    </source>
</evidence>
<dbReference type="InterPro" id="IPR043504">
    <property type="entry name" value="Peptidase_S1_PA_chymotrypsin"/>
</dbReference>
<feature type="region of interest" description="Disordered" evidence="9">
    <location>
        <begin position="1"/>
        <end position="47"/>
    </location>
</feature>
<protein>
    <recommendedName>
        <fullName evidence="14">Transmembrane serine protease 13</fullName>
    </recommendedName>
</protein>
<dbReference type="SMART" id="SM00020">
    <property type="entry name" value="Tryp_SPc"/>
    <property type="match status" value="1"/>
</dbReference>
<dbReference type="FunFam" id="2.40.10.10:FF:000002">
    <property type="entry name" value="Transmembrane protease serine"/>
    <property type="match status" value="1"/>
</dbReference>
<evidence type="ECO:0000256" key="3">
    <source>
        <dbReference type="ARBA" id="ARBA00022825"/>
    </source>
</evidence>
<feature type="domain" description="SRCR" evidence="12">
    <location>
        <begin position="165"/>
        <end position="264"/>
    </location>
</feature>
<comment type="similarity">
    <text evidence="6">Belongs to the peptidase S1 family. CLIP subfamily.</text>
</comment>
<keyword evidence="2 8" id="KW-0378">Hydrolase</keyword>
<feature type="domain" description="Peptidase S1" evidence="11">
    <location>
        <begin position="274"/>
        <end position="474"/>
    </location>
</feature>
<dbReference type="InterPro" id="IPR001190">
    <property type="entry name" value="SRCR"/>
</dbReference>
<keyword evidence="10" id="KW-0812">Transmembrane</keyword>
<dbReference type="InterPro" id="IPR033116">
    <property type="entry name" value="TRYPSIN_SER"/>
</dbReference>
<comment type="caution">
    <text evidence="7">Lacks conserved residue(s) required for the propagation of feature annotation.</text>
</comment>
<evidence type="ECO:0000256" key="1">
    <source>
        <dbReference type="ARBA" id="ARBA00022670"/>
    </source>
</evidence>
<dbReference type="GO" id="GO:0006508">
    <property type="term" value="P:proteolysis"/>
    <property type="evidence" value="ECO:0007669"/>
    <property type="project" value="UniProtKB-KW"/>
</dbReference>
<keyword evidence="5" id="KW-0325">Glycoprotein</keyword>
<dbReference type="SUPFAM" id="SSF56487">
    <property type="entry name" value="SRCR-like"/>
    <property type="match status" value="1"/>
</dbReference>
<feature type="disulfide bond" evidence="7">
    <location>
        <begin position="198"/>
        <end position="262"/>
    </location>
</feature>
<dbReference type="Ensembl" id="ENSCHIT00010011123.1">
    <property type="protein sequence ID" value="ENSCHIP00010007902.1"/>
    <property type="gene ID" value="ENSCHIG00010005657.1"/>
</dbReference>
<evidence type="ECO:0000259" key="11">
    <source>
        <dbReference type="PROSITE" id="PS50240"/>
    </source>
</evidence>
<dbReference type="PANTHER" id="PTHR24252">
    <property type="entry name" value="ACROSIN-RELATED"/>
    <property type="match status" value="1"/>
</dbReference>
<keyword evidence="3 8" id="KW-0720">Serine protease</keyword>
<dbReference type="Gene3D" id="2.40.10.10">
    <property type="entry name" value="Trypsin-like serine proteases"/>
    <property type="match status" value="2"/>
</dbReference>
<accession>A0A8C2NP46</accession>
<evidence type="ECO:0000256" key="8">
    <source>
        <dbReference type="RuleBase" id="RU363034"/>
    </source>
</evidence>
<sequence length="533" mass="58057">MHVASLKINASPARTPPARASPGRAPPARASPSRSSSGRSSSTVSALTSSPTRVYLVRATPVGSVPVRASPAGPAPATRAARESPGITLPKFTWQEGQKRLPLIGCVLLLIALVVSLIILYGGQEPQSPRGIAVYFWRGHTGVNYKEPRESCPSHAVRCDGVEDCKLKSDELGCVRFDWDKSLLKVYSGSSHQWLPICSDSWNDSYSKKTCQQLGFESAYWTTKVANRNVGSSFSVSEFNSTIQESTYTSDCPSQQYVALQCSHCGLRAMTGRIVGGALAPESKWPWQVSLQFSHTHICGGTLIDAQWILTAAHCFFITREKILEGWKVYVGTNDLHHLPESASVAQIIINSNYSDDQDDYDIALMRLSKPLTLSERTSPFLREVQVNLIDFKKCNDYLVYDSYLTPRMMCAGDLRGGRDSCQGDSGGPLVCEQNGRWYLAGVTSWGTGCGQRNKPGVYTKVTEVLPWIYSKMEVRALLGACSWQVGTPNGGVPGSEPGLSPGSQPGLRTACLWGVFKSCQERTGQVSNVSQP</sequence>
<feature type="transmembrane region" description="Helical" evidence="10">
    <location>
        <begin position="101"/>
        <end position="122"/>
    </location>
</feature>
<dbReference type="CDD" id="cd00190">
    <property type="entry name" value="Tryp_SPc"/>
    <property type="match status" value="1"/>
</dbReference>
<reference evidence="13" key="1">
    <citation type="submission" date="2019-03" db="EMBL/GenBank/DDBJ databases">
        <title>Genome sequencing and reference-guided assembly of Black Bengal Goat (Capra hircus).</title>
        <authorList>
            <person name="Siddiki A.Z."/>
            <person name="Baten A."/>
            <person name="Billah M."/>
            <person name="Alam M.A.U."/>
            <person name="Shawrob K.S.M."/>
            <person name="Saha S."/>
            <person name="Chowdhury M."/>
            <person name="Rahman A.H."/>
            <person name="Stear M."/>
            <person name="Miah G."/>
            <person name="Das G.B."/>
            <person name="Hossain M.M."/>
            <person name="Kumkum M."/>
            <person name="Islam M.S."/>
            <person name="Mollah A.M."/>
            <person name="Ahsan A."/>
            <person name="Tusar F."/>
            <person name="Khan M.K.I."/>
        </authorList>
    </citation>
    <scope>NUCLEOTIDE SEQUENCE [LARGE SCALE GENOMIC DNA]</scope>
</reference>
<dbReference type="PROSITE" id="PS00134">
    <property type="entry name" value="TRYPSIN_HIS"/>
    <property type="match status" value="1"/>
</dbReference>
<dbReference type="InterPro" id="IPR001314">
    <property type="entry name" value="Peptidase_S1A"/>
</dbReference>
<dbReference type="InterPro" id="IPR009003">
    <property type="entry name" value="Peptidase_S1_PA"/>
</dbReference>
<dbReference type="SUPFAM" id="SSF50494">
    <property type="entry name" value="Trypsin-like serine proteases"/>
    <property type="match status" value="1"/>
</dbReference>
<proteinExistence type="inferred from homology"/>
<keyword evidence="4 7" id="KW-1015">Disulfide bond</keyword>
<evidence type="ECO:0000256" key="4">
    <source>
        <dbReference type="ARBA" id="ARBA00023157"/>
    </source>
</evidence>
<name>A0A8C2NP46_CAPHI</name>
<evidence type="ECO:0000313" key="13">
    <source>
        <dbReference type="Ensembl" id="ENSCHIP00010007902.1"/>
    </source>
</evidence>
<evidence type="ECO:0000256" key="10">
    <source>
        <dbReference type="SAM" id="Phobius"/>
    </source>
</evidence>
<evidence type="ECO:0008006" key="14">
    <source>
        <dbReference type="Google" id="ProtNLM"/>
    </source>
</evidence>
<dbReference type="Gene3D" id="3.10.250.10">
    <property type="entry name" value="SRCR-like domain"/>
    <property type="match status" value="1"/>
</dbReference>
<dbReference type="PROSITE" id="PS50287">
    <property type="entry name" value="SRCR_2"/>
    <property type="match status" value="1"/>
</dbReference>
<keyword evidence="10" id="KW-1133">Transmembrane helix</keyword>
<dbReference type="PRINTS" id="PR00722">
    <property type="entry name" value="CHYMOTRYPSIN"/>
</dbReference>
<reference evidence="13" key="2">
    <citation type="submission" date="2025-08" db="UniProtKB">
        <authorList>
            <consortium name="Ensembl"/>
        </authorList>
    </citation>
    <scope>IDENTIFICATION</scope>
</reference>
<evidence type="ECO:0000256" key="5">
    <source>
        <dbReference type="ARBA" id="ARBA00023180"/>
    </source>
</evidence>
<dbReference type="InterPro" id="IPR036772">
    <property type="entry name" value="SRCR-like_dom_sf"/>
</dbReference>
<dbReference type="SMART" id="SM00202">
    <property type="entry name" value="SR"/>
    <property type="match status" value="1"/>
</dbReference>
<dbReference type="GO" id="GO:0016020">
    <property type="term" value="C:membrane"/>
    <property type="evidence" value="ECO:0007669"/>
    <property type="project" value="InterPro"/>
</dbReference>
<dbReference type="PANTHER" id="PTHR24252:SF27">
    <property type="entry name" value="TRANSMEMBRANE PROTEASE SERINE 3-LIKE"/>
    <property type="match status" value="1"/>
</dbReference>
<dbReference type="InterPro" id="IPR001254">
    <property type="entry name" value="Trypsin_dom"/>
</dbReference>
<dbReference type="AlphaFoldDB" id="A0A8C2NP46"/>
<keyword evidence="10" id="KW-0472">Membrane</keyword>
<keyword evidence="1 8" id="KW-0645">Protease</keyword>
<feature type="compositionally biased region" description="Low complexity" evidence="9">
    <location>
        <begin position="10"/>
        <end position="47"/>
    </location>
</feature>
<organism evidence="13">
    <name type="scientific">Capra hircus</name>
    <name type="common">Goat</name>
    <dbReference type="NCBI Taxonomy" id="9925"/>
    <lineage>
        <taxon>Eukaryota</taxon>
        <taxon>Metazoa</taxon>
        <taxon>Chordata</taxon>
        <taxon>Craniata</taxon>
        <taxon>Vertebrata</taxon>
        <taxon>Euteleostomi</taxon>
        <taxon>Mammalia</taxon>
        <taxon>Eutheria</taxon>
        <taxon>Laurasiatheria</taxon>
        <taxon>Artiodactyla</taxon>
        <taxon>Ruminantia</taxon>
        <taxon>Pecora</taxon>
        <taxon>Bovidae</taxon>
        <taxon>Caprinae</taxon>
        <taxon>Capra</taxon>
    </lineage>
</organism>